<dbReference type="Pfam" id="PF24681">
    <property type="entry name" value="Kelch_KLHDC2_KLHL20_DRC7"/>
    <property type="match status" value="1"/>
</dbReference>
<dbReference type="SUPFAM" id="SSF117281">
    <property type="entry name" value="Kelch motif"/>
    <property type="match status" value="1"/>
</dbReference>
<evidence type="ECO:0000256" key="2">
    <source>
        <dbReference type="ARBA" id="ARBA00022737"/>
    </source>
</evidence>
<dbReference type="InterPro" id="IPR015915">
    <property type="entry name" value="Kelch-typ_b-propeller"/>
</dbReference>
<organism evidence="5 6">
    <name type="scientific">Rhynchospora breviuscula</name>
    <dbReference type="NCBI Taxonomy" id="2022672"/>
    <lineage>
        <taxon>Eukaryota</taxon>
        <taxon>Viridiplantae</taxon>
        <taxon>Streptophyta</taxon>
        <taxon>Embryophyta</taxon>
        <taxon>Tracheophyta</taxon>
        <taxon>Spermatophyta</taxon>
        <taxon>Magnoliopsida</taxon>
        <taxon>Liliopsida</taxon>
        <taxon>Poales</taxon>
        <taxon>Cyperaceae</taxon>
        <taxon>Cyperoideae</taxon>
        <taxon>Rhynchosporeae</taxon>
        <taxon>Rhynchospora</taxon>
    </lineage>
</organism>
<evidence type="ECO:0000313" key="5">
    <source>
        <dbReference type="EMBL" id="KAJ1695217.1"/>
    </source>
</evidence>
<keyword evidence="3" id="KW-0175">Coiled coil</keyword>
<dbReference type="Proteomes" id="UP001151287">
    <property type="component" value="Unassembled WGS sequence"/>
</dbReference>
<keyword evidence="6" id="KW-1185">Reference proteome</keyword>
<feature type="coiled-coil region" evidence="3">
    <location>
        <begin position="518"/>
        <end position="580"/>
    </location>
</feature>
<dbReference type="Gene3D" id="2.120.10.80">
    <property type="entry name" value="Kelch-type beta propeller"/>
    <property type="match status" value="2"/>
</dbReference>
<accession>A0A9Q0HR05</accession>
<proteinExistence type="predicted"/>
<sequence length="657" mass="73458">MPKMFGFSRRKMKLGRLKSQQGDPLHVPRSPVRPVKRLSQSNGENLIATSVSGRIDELECQYSSSTSDYNGPAFDHTDNWTVISTEGDRPVPRFSHAAAMIGSKMVVVGGDSGHHLLDDTRILSLDKLTWALASPKVYLSPSGRSSKIPACKGHCLVPWEKTIILVGGKTEPSSERVSVWSFDVETECWSRLEAKGEIPSARSGHTVSRAGQHLLLFGGENSKGKKLNDLHMFDLKSSMWLPLRYKGTGPSPRSNHVAALHEDRNLFIFGGHSKSKTLNDLYSLDFETMVWSRIKTRGIHPSPRAGCCGALCGNKWYISGGSSKKKRHAETIVLDVVRFEWSECVTPPGSSITSNKGFSMVSLCQRDKVVLVAFGGNRKEPSDKVEILAQFQNDHAMSWRSAPDTDRSSYQDEYPLSNKVTRLYSFDSVARHSLASAVQDPEASGRRSFSDTLVEVANGSGSGNGSVSLRKQFSQEEESSLAQKLLRPADDEKIRRPFQEKVRVSNPSEVYQSHDAKITNLIKRNHLLEEQLQALLESKETVEKDFTVAVKAKEEVERRLEEALKEVQLLKEKVSGLELAQEEANSLSNSVHSDNVRLEHQVAYLKAVLDGTWKELDTTRRVLSGERTRAMQLQNELCHIKHRYQTMENRAPTPRKH</sequence>
<dbReference type="AlphaFoldDB" id="A0A9Q0HR05"/>
<comment type="caution">
    <text evidence="5">The sequence shown here is derived from an EMBL/GenBank/DDBJ whole genome shotgun (WGS) entry which is preliminary data.</text>
</comment>
<gene>
    <name evidence="5" type="ORF">LUZ63_011915</name>
</gene>
<evidence type="ECO:0000256" key="4">
    <source>
        <dbReference type="SAM" id="MobiDB-lite"/>
    </source>
</evidence>
<evidence type="ECO:0000256" key="3">
    <source>
        <dbReference type="SAM" id="Coils"/>
    </source>
</evidence>
<protein>
    <submittedName>
        <fullName evidence="5">Uncharacterized protein</fullName>
    </submittedName>
</protein>
<dbReference type="PANTHER" id="PTHR46093">
    <property type="entry name" value="ACYL-COA-BINDING DOMAIN-CONTAINING PROTEIN 5"/>
    <property type="match status" value="1"/>
</dbReference>
<keyword evidence="1" id="KW-0880">Kelch repeat</keyword>
<reference evidence="5" key="1">
    <citation type="journal article" date="2022" name="Cell">
        <title>Repeat-based holocentromeres influence genome architecture and karyotype evolution.</title>
        <authorList>
            <person name="Hofstatter P.G."/>
            <person name="Thangavel G."/>
            <person name="Lux T."/>
            <person name="Neumann P."/>
            <person name="Vondrak T."/>
            <person name="Novak P."/>
            <person name="Zhang M."/>
            <person name="Costa L."/>
            <person name="Castellani M."/>
            <person name="Scott A."/>
            <person name="Toegelov H."/>
            <person name="Fuchs J."/>
            <person name="Mata-Sucre Y."/>
            <person name="Dias Y."/>
            <person name="Vanzela A.L.L."/>
            <person name="Huettel B."/>
            <person name="Almeida C.C.S."/>
            <person name="Simkova H."/>
            <person name="Souza G."/>
            <person name="Pedrosa-Harand A."/>
            <person name="Macas J."/>
            <person name="Mayer K.F.X."/>
            <person name="Houben A."/>
            <person name="Marques A."/>
        </authorList>
    </citation>
    <scope>NUCLEOTIDE SEQUENCE</scope>
    <source>
        <strain evidence="5">RhyBre1mFocal</strain>
    </source>
</reference>
<evidence type="ECO:0000256" key="1">
    <source>
        <dbReference type="ARBA" id="ARBA00022441"/>
    </source>
</evidence>
<keyword evidence="2" id="KW-0677">Repeat</keyword>
<name>A0A9Q0HR05_9POAL</name>
<dbReference type="InterPro" id="IPR006652">
    <property type="entry name" value="Kelch_1"/>
</dbReference>
<dbReference type="Pfam" id="PF01344">
    <property type="entry name" value="Kelch_1"/>
    <property type="match status" value="1"/>
</dbReference>
<dbReference type="PANTHER" id="PTHR46093:SF4">
    <property type="entry name" value="GALACTOSE OXIDASE_KELCH REPEAT SUPERFAMILY PROTEIN"/>
    <property type="match status" value="1"/>
</dbReference>
<dbReference type="EMBL" id="JAMQYH010000003">
    <property type="protein sequence ID" value="KAJ1695217.1"/>
    <property type="molecule type" value="Genomic_DNA"/>
</dbReference>
<dbReference type="OrthoDB" id="10251809at2759"/>
<evidence type="ECO:0000313" key="6">
    <source>
        <dbReference type="Proteomes" id="UP001151287"/>
    </source>
</evidence>
<feature type="region of interest" description="Disordered" evidence="4">
    <location>
        <begin position="1"/>
        <end position="43"/>
    </location>
</feature>